<dbReference type="SUPFAM" id="SSF56300">
    <property type="entry name" value="Metallo-dependent phosphatases"/>
    <property type="match status" value="1"/>
</dbReference>
<dbReference type="PIRSF" id="PIRSF000887">
    <property type="entry name" value="Pesterase_MJ0037"/>
    <property type="match status" value="1"/>
</dbReference>
<dbReference type="InterPro" id="IPR024173">
    <property type="entry name" value="Pesterase_MJ0037-like"/>
</dbReference>
<dbReference type="GO" id="GO:0016787">
    <property type="term" value="F:hydrolase activity"/>
    <property type="evidence" value="ECO:0007669"/>
    <property type="project" value="InterPro"/>
</dbReference>
<evidence type="ECO:0000313" key="2">
    <source>
        <dbReference type="EMBL" id="SNT26380.1"/>
    </source>
</evidence>
<gene>
    <name evidence="2" type="ORF">SAMN05421640_3032</name>
</gene>
<dbReference type="AlphaFoldDB" id="A0A239L7X0"/>
<name>A0A239L7X0_EKHLU</name>
<proteinExistence type="predicted"/>
<dbReference type="Proteomes" id="UP000198393">
    <property type="component" value="Unassembled WGS sequence"/>
</dbReference>
<dbReference type="InterPro" id="IPR004843">
    <property type="entry name" value="Calcineurin-like_PHP"/>
</dbReference>
<evidence type="ECO:0000259" key="1">
    <source>
        <dbReference type="Pfam" id="PF00149"/>
    </source>
</evidence>
<dbReference type="PANTHER" id="PTHR39323">
    <property type="entry name" value="BLR1149 PROTEIN"/>
    <property type="match status" value="1"/>
</dbReference>
<organism evidence="2 3">
    <name type="scientific">Ekhidna lutea</name>
    <dbReference type="NCBI Taxonomy" id="447679"/>
    <lineage>
        <taxon>Bacteria</taxon>
        <taxon>Pseudomonadati</taxon>
        <taxon>Bacteroidota</taxon>
        <taxon>Cytophagia</taxon>
        <taxon>Cytophagales</taxon>
        <taxon>Reichenbachiellaceae</taxon>
        <taxon>Ekhidna</taxon>
    </lineage>
</organism>
<dbReference type="InterPro" id="IPR029052">
    <property type="entry name" value="Metallo-depent_PP-like"/>
</dbReference>
<reference evidence="2 3" key="1">
    <citation type="submission" date="2017-06" db="EMBL/GenBank/DDBJ databases">
        <authorList>
            <person name="Kim H.J."/>
            <person name="Triplett B.A."/>
        </authorList>
    </citation>
    <scope>NUCLEOTIDE SEQUENCE [LARGE SCALE GENOMIC DNA]</scope>
    <source>
        <strain evidence="2 3">DSM 19307</strain>
    </source>
</reference>
<accession>A0A239L7X0</accession>
<feature type="domain" description="Calcineurin-like phosphoesterase" evidence="1">
    <location>
        <begin position="27"/>
        <end position="124"/>
    </location>
</feature>
<dbReference type="Pfam" id="PF00149">
    <property type="entry name" value="Metallophos"/>
    <property type="match status" value="1"/>
</dbReference>
<sequence>MSETVVLIAEEEIILLPEKGLFWEKEKLLVVSDLHLGKAGHFRKHGIPVSKKIHFTDFQILESMIQRVKPERVILLGDLFHSAENNEWDDFLRFLELYKFIDFILVEGNHDILTEYPPTLTRTLKLELHPFSFTHIKEPSDMYNISGHIHPGVSIRGKGRQSITMPCFYFAKDYGVLPAFGQFTGIKKIRPKKEDRVYGIAEGSVIELT</sequence>
<dbReference type="InterPro" id="IPR026336">
    <property type="entry name" value="PdeM-like"/>
</dbReference>
<dbReference type="PANTHER" id="PTHR39323:SF1">
    <property type="entry name" value="BLR1149 PROTEIN"/>
    <property type="match status" value="1"/>
</dbReference>
<dbReference type="NCBIfam" id="TIGR04123">
    <property type="entry name" value="P_estr_lig_assc"/>
    <property type="match status" value="1"/>
</dbReference>
<keyword evidence="3" id="KW-1185">Reference proteome</keyword>
<dbReference type="RefSeq" id="WP_179213431.1">
    <property type="nucleotide sequence ID" value="NZ_FZPD01000005.1"/>
</dbReference>
<dbReference type="EMBL" id="FZPD01000005">
    <property type="protein sequence ID" value="SNT26380.1"/>
    <property type="molecule type" value="Genomic_DNA"/>
</dbReference>
<protein>
    <submittedName>
        <fullName evidence="2">Putative phosphoesterase</fullName>
    </submittedName>
</protein>
<evidence type="ECO:0000313" key="3">
    <source>
        <dbReference type="Proteomes" id="UP000198393"/>
    </source>
</evidence>
<dbReference type="Gene3D" id="3.60.21.10">
    <property type="match status" value="1"/>
</dbReference>